<proteinExistence type="predicted"/>
<accession>M6C0Q0</accession>
<dbReference type="PATRIC" id="fig|1218567.3.peg.545"/>
<gene>
    <name evidence="1" type="ORF">LEP1GSC016_1974</name>
</gene>
<reference evidence="1 2" key="1">
    <citation type="submission" date="2013-01" db="EMBL/GenBank/DDBJ databases">
        <authorList>
            <person name="Harkins D.M."/>
            <person name="Durkin A.S."/>
            <person name="Brinkac L.M."/>
            <person name="Haft D.H."/>
            <person name="Selengut J.D."/>
            <person name="Sanka R."/>
            <person name="DePew J."/>
            <person name="Purushe J."/>
            <person name="Galloway R.L."/>
            <person name="Vinetz J.M."/>
            <person name="Sutton G.G."/>
            <person name="Nierman W.C."/>
            <person name="Fouts D.E."/>
        </authorList>
    </citation>
    <scope>NUCLEOTIDE SEQUENCE [LARGE SCALE GENOMIC DNA]</scope>
    <source>
        <strain evidence="1 2">Sponselee CDC</strain>
    </source>
</reference>
<sequence length="83" mass="9730">MGNGSEQSLGDRTFSEEQQRMDRAIEYLYGRAYRTDRGGEERNVRAGMDDSDLTVPLWINEIHELFPKKRSKGSKKTHWNIIR</sequence>
<dbReference type="EMBL" id="ANMU01000021">
    <property type="protein sequence ID" value="EMJ84316.1"/>
    <property type="molecule type" value="Genomic_DNA"/>
</dbReference>
<protein>
    <submittedName>
        <fullName evidence="1">Uncharacterized protein YehP domain protein</fullName>
    </submittedName>
</protein>
<evidence type="ECO:0000313" key="2">
    <source>
        <dbReference type="Proteomes" id="UP000011873"/>
    </source>
</evidence>
<comment type="caution">
    <text evidence="1">The sequence shown here is derived from an EMBL/GenBank/DDBJ whole genome shotgun (WGS) entry which is preliminary data.</text>
</comment>
<evidence type="ECO:0000313" key="1">
    <source>
        <dbReference type="EMBL" id="EMJ84316.1"/>
    </source>
</evidence>
<dbReference type="AlphaFoldDB" id="M6C0Q0"/>
<name>M6C0Q0_LEPBO</name>
<dbReference type="Proteomes" id="UP000011873">
    <property type="component" value="Unassembled WGS sequence"/>
</dbReference>
<organism evidence="1 2">
    <name type="scientific">Leptospira borgpetersenii serovar Hardjo-bovis str. Sponselee</name>
    <dbReference type="NCBI Taxonomy" id="1303729"/>
    <lineage>
        <taxon>Bacteria</taxon>
        <taxon>Pseudomonadati</taxon>
        <taxon>Spirochaetota</taxon>
        <taxon>Spirochaetia</taxon>
        <taxon>Leptospirales</taxon>
        <taxon>Leptospiraceae</taxon>
        <taxon>Leptospira</taxon>
    </lineage>
</organism>